<reference evidence="2 3" key="1">
    <citation type="submission" date="2019-06" db="EMBL/GenBank/DDBJ databases">
        <title>Flavobacterium sp. MaA-Y11 from geoumgang.</title>
        <authorList>
            <person name="Jeong S."/>
        </authorList>
    </citation>
    <scope>NUCLEOTIDE SEQUENCE [LARGE SCALE GENOMIC DNA]</scope>
    <source>
        <strain evidence="2 3">MaA-Y11</strain>
    </source>
</reference>
<keyword evidence="3" id="KW-1185">Reference proteome</keyword>
<protein>
    <submittedName>
        <fullName evidence="2">Uncharacterized protein</fullName>
    </submittedName>
</protein>
<name>A0A501Q4N7_9FLAO</name>
<gene>
    <name evidence="2" type="ORF">FJA49_13705</name>
</gene>
<reference evidence="2 3" key="2">
    <citation type="submission" date="2019-06" db="EMBL/GenBank/DDBJ databases">
        <authorList>
            <person name="Seo Y."/>
        </authorList>
    </citation>
    <scope>NUCLEOTIDE SEQUENCE [LARGE SCALE GENOMIC DNA]</scope>
    <source>
        <strain evidence="2 3">MaA-Y11</strain>
    </source>
</reference>
<accession>A0A501Q4N7</accession>
<dbReference type="RefSeq" id="WP_140001481.1">
    <property type="nucleotide sequence ID" value="NZ_VFJE01000055.1"/>
</dbReference>
<comment type="caution">
    <text evidence="2">The sequence shown here is derived from an EMBL/GenBank/DDBJ whole genome shotgun (WGS) entry which is preliminary data.</text>
</comment>
<dbReference type="Proteomes" id="UP000319175">
    <property type="component" value="Unassembled WGS sequence"/>
</dbReference>
<dbReference type="AlphaFoldDB" id="A0A501Q4N7"/>
<evidence type="ECO:0000313" key="3">
    <source>
        <dbReference type="Proteomes" id="UP000319175"/>
    </source>
</evidence>
<proteinExistence type="predicted"/>
<feature type="compositionally biased region" description="Polar residues" evidence="1">
    <location>
        <begin position="83"/>
        <end position="99"/>
    </location>
</feature>
<sequence length="622" mass="72818">MRDTNTPLFSLLKEKSELKRQIKIVKQRIDSQKNQIEIQTERAKNGLTNTLAFEQTELPKFLSELLNLEKQLEDLKIDINKTETQSNKTSQQSDKTTSELVPHNTNDKDEDGFPINALGSQICLLDGNGNIFIPLHSNFFITIQENAGIKFSPKDKLEVNFAVDTLVNILTRDFYKKLEGYSTLDLTDEYKKANNVRTKEPLKILHVQMYFDWINKWLKYFGNVFNFEFKLLFYSKYKEKIKNDILSLETGLKEINAPKSHIDFTKRWIEETEKNIELETKAKERRVEATKQIHDENANNGHQTNIIIKNDHLINLIDLSNHITKKEDCPEFDRFLMHFQENKYLIINTDYKIYSPGISYLFSTKNIKAKNLEIKEDFLLDSKPYFETFINAFKEGEKYFQDKFEVSKEILYGNNSKTFVADIHQNYYHITHSNSFIGWAGVIHSNPTLISHKIIKKYGYYSGILSRADVFISEYPNVFSDFHKCDDKEESINQPTISKPTREEDIQTIKEILKPLSGYWKRNLILNQNDFSNLIEYSLHIMKNNCLPNKTKQFPNTGTSIEFIRKTIHLVYLHLGKKNKPCFVSLIHLFKQLDKTDEKTTNSKFSAYTGNYEADVQTMITY</sequence>
<dbReference type="EMBL" id="VFJE01000055">
    <property type="protein sequence ID" value="TPD67322.1"/>
    <property type="molecule type" value="Genomic_DNA"/>
</dbReference>
<feature type="region of interest" description="Disordered" evidence="1">
    <location>
        <begin position="83"/>
        <end position="112"/>
    </location>
</feature>
<evidence type="ECO:0000313" key="2">
    <source>
        <dbReference type="EMBL" id="TPD67322.1"/>
    </source>
</evidence>
<organism evidence="2 3">
    <name type="scientific">Flavobacterium microcysteis</name>
    <dbReference type="NCBI Taxonomy" id="2596891"/>
    <lineage>
        <taxon>Bacteria</taxon>
        <taxon>Pseudomonadati</taxon>
        <taxon>Bacteroidota</taxon>
        <taxon>Flavobacteriia</taxon>
        <taxon>Flavobacteriales</taxon>
        <taxon>Flavobacteriaceae</taxon>
        <taxon>Flavobacterium</taxon>
    </lineage>
</organism>
<dbReference type="OrthoDB" id="1364244at2"/>
<evidence type="ECO:0000256" key="1">
    <source>
        <dbReference type="SAM" id="MobiDB-lite"/>
    </source>
</evidence>